<dbReference type="Proteomes" id="UP001519272">
    <property type="component" value="Unassembled WGS sequence"/>
</dbReference>
<name>A0ABS4FWQ1_9BACL</name>
<dbReference type="PANTHER" id="PTHR48111">
    <property type="entry name" value="REGULATOR OF RPOS"/>
    <property type="match status" value="1"/>
</dbReference>
<dbReference type="SUPFAM" id="SSF46894">
    <property type="entry name" value="C-terminal effector domain of the bipartite response regulators"/>
    <property type="match status" value="1"/>
</dbReference>
<evidence type="ECO:0000256" key="1">
    <source>
        <dbReference type="ARBA" id="ARBA00022553"/>
    </source>
</evidence>
<organism evidence="8 9">
    <name type="scientific">Paenibacillus turicensis</name>
    <dbReference type="NCBI Taxonomy" id="160487"/>
    <lineage>
        <taxon>Bacteria</taxon>
        <taxon>Bacillati</taxon>
        <taxon>Bacillota</taxon>
        <taxon>Bacilli</taxon>
        <taxon>Bacillales</taxon>
        <taxon>Paenibacillaceae</taxon>
        <taxon>Paenibacillus</taxon>
    </lineage>
</organism>
<protein>
    <submittedName>
        <fullName evidence="8">DNA-binding response OmpR family regulator</fullName>
    </submittedName>
</protein>
<dbReference type="CDD" id="cd00383">
    <property type="entry name" value="trans_reg_C"/>
    <property type="match status" value="1"/>
</dbReference>
<gene>
    <name evidence="8" type="ORF">J2Z32_003676</name>
</gene>
<dbReference type="PROSITE" id="PS51755">
    <property type="entry name" value="OMPR_PHOB"/>
    <property type="match status" value="1"/>
</dbReference>
<dbReference type="PANTHER" id="PTHR48111:SF22">
    <property type="entry name" value="REGULATOR OF RPOS"/>
    <property type="match status" value="1"/>
</dbReference>
<keyword evidence="5" id="KW-0804">Transcription</keyword>
<accession>A0ABS4FWQ1</accession>
<evidence type="ECO:0000256" key="2">
    <source>
        <dbReference type="ARBA" id="ARBA00023012"/>
    </source>
</evidence>
<keyword evidence="1" id="KW-0597">Phosphoprotein</keyword>
<dbReference type="Gene3D" id="3.40.50.2300">
    <property type="match status" value="1"/>
</dbReference>
<keyword evidence="9" id="KW-1185">Reference proteome</keyword>
<evidence type="ECO:0000256" key="3">
    <source>
        <dbReference type="ARBA" id="ARBA00023015"/>
    </source>
</evidence>
<dbReference type="Pfam" id="PF00486">
    <property type="entry name" value="Trans_reg_C"/>
    <property type="match status" value="1"/>
</dbReference>
<feature type="DNA-binding region" description="OmpR/PhoB-type" evidence="6">
    <location>
        <begin position="128"/>
        <end position="225"/>
    </location>
</feature>
<dbReference type="InterPro" id="IPR016032">
    <property type="entry name" value="Sig_transdc_resp-reg_C-effctor"/>
</dbReference>
<evidence type="ECO:0000256" key="5">
    <source>
        <dbReference type="ARBA" id="ARBA00023163"/>
    </source>
</evidence>
<comment type="caution">
    <text evidence="8">The sequence shown here is derived from an EMBL/GenBank/DDBJ whole genome shotgun (WGS) entry which is preliminary data.</text>
</comment>
<evidence type="ECO:0000259" key="7">
    <source>
        <dbReference type="PROSITE" id="PS51755"/>
    </source>
</evidence>
<keyword evidence="4 6" id="KW-0238">DNA-binding</keyword>
<evidence type="ECO:0000256" key="4">
    <source>
        <dbReference type="ARBA" id="ARBA00023125"/>
    </source>
</evidence>
<dbReference type="Gene3D" id="1.10.10.10">
    <property type="entry name" value="Winged helix-like DNA-binding domain superfamily/Winged helix DNA-binding domain"/>
    <property type="match status" value="1"/>
</dbReference>
<evidence type="ECO:0000313" key="9">
    <source>
        <dbReference type="Proteomes" id="UP001519272"/>
    </source>
</evidence>
<sequence>MEKQIVWWVEEEKQEQGEWRQRLKEAGFDLNYYSYEELIYMLQDHLYPKLVIFRATVVDDKTLDWVKYVRSSRMFPLIAINAYGGSQENVLLFEHGANDVVGNEIPIDEMIARMHNLITLFELSQKNVNEIRYEDLLVQIHSHRVYRNGEMIRLTPKEFELLLYMAQRINTVCERDVILKDIWGHEFLIDTNVVDVYIRHLRKKIDSGRKRKLIHTVRGVGYMLQ</sequence>
<dbReference type="GO" id="GO:0003677">
    <property type="term" value="F:DNA binding"/>
    <property type="evidence" value="ECO:0007669"/>
    <property type="project" value="UniProtKB-KW"/>
</dbReference>
<dbReference type="InterPro" id="IPR036388">
    <property type="entry name" value="WH-like_DNA-bd_sf"/>
</dbReference>
<dbReference type="SUPFAM" id="SSF52172">
    <property type="entry name" value="CheY-like"/>
    <property type="match status" value="1"/>
</dbReference>
<evidence type="ECO:0000256" key="6">
    <source>
        <dbReference type="PROSITE-ProRule" id="PRU01091"/>
    </source>
</evidence>
<reference evidence="8 9" key="1">
    <citation type="submission" date="2021-03" db="EMBL/GenBank/DDBJ databases">
        <title>Genomic Encyclopedia of Type Strains, Phase IV (KMG-IV): sequencing the most valuable type-strain genomes for metagenomic binning, comparative biology and taxonomic classification.</title>
        <authorList>
            <person name="Goeker M."/>
        </authorList>
    </citation>
    <scope>NUCLEOTIDE SEQUENCE [LARGE SCALE GENOMIC DNA]</scope>
    <source>
        <strain evidence="8 9">DSM 14349</strain>
    </source>
</reference>
<proteinExistence type="predicted"/>
<keyword evidence="3" id="KW-0805">Transcription regulation</keyword>
<dbReference type="InterPro" id="IPR039420">
    <property type="entry name" value="WalR-like"/>
</dbReference>
<keyword evidence="2" id="KW-0902">Two-component regulatory system</keyword>
<evidence type="ECO:0000313" key="8">
    <source>
        <dbReference type="EMBL" id="MBP1907011.1"/>
    </source>
</evidence>
<dbReference type="RefSeq" id="WP_210090602.1">
    <property type="nucleotide sequence ID" value="NZ_JAGGKG010000021.1"/>
</dbReference>
<dbReference type="InterPro" id="IPR001867">
    <property type="entry name" value="OmpR/PhoB-type_DNA-bd"/>
</dbReference>
<dbReference type="InterPro" id="IPR011006">
    <property type="entry name" value="CheY-like_superfamily"/>
</dbReference>
<dbReference type="EMBL" id="JAGGKG010000021">
    <property type="protein sequence ID" value="MBP1907011.1"/>
    <property type="molecule type" value="Genomic_DNA"/>
</dbReference>
<feature type="domain" description="OmpR/PhoB-type" evidence="7">
    <location>
        <begin position="128"/>
        <end position="225"/>
    </location>
</feature>
<dbReference type="SMART" id="SM00862">
    <property type="entry name" value="Trans_reg_C"/>
    <property type="match status" value="1"/>
</dbReference>